<comment type="caution">
    <text evidence="3">The sequence shown here is derived from an EMBL/GenBank/DDBJ whole genome shotgun (WGS) entry which is preliminary data.</text>
</comment>
<dbReference type="EMBL" id="JABBXH010000003">
    <property type="protein sequence ID" value="NMP31992.1"/>
    <property type="molecule type" value="Genomic_DNA"/>
</dbReference>
<sequence>MKKIGLIGGMSWESTELYYRKINCEIKNLLGGHHSAVIALESVDFQVIKDMQDKGDWQGAAEILSLCAKRLERSGADFILICTNTMHKVAPAIASAVSIPLIHLADATAEKIKTSGYRNVGFLGTKFSMEDSFYTGHLKDKHQLDILVPNERDREIVHDVIYNELCLGKVSEQSRLEFLRIIQSLYDAGAECIIEGCTEIVLLVNQSHTNIPLFDTTTIHAQKAALLAIQ</sequence>
<dbReference type="InterPro" id="IPR015942">
    <property type="entry name" value="Asp/Glu/hydantoin_racemase"/>
</dbReference>
<dbReference type="InterPro" id="IPR004380">
    <property type="entry name" value="Asp_race"/>
</dbReference>
<accession>A0A7Y0LD83</accession>
<dbReference type="Proteomes" id="UP000568664">
    <property type="component" value="Unassembled WGS sequence"/>
</dbReference>
<dbReference type="Gene3D" id="3.40.50.1860">
    <property type="match status" value="2"/>
</dbReference>
<dbReference type="InterPro" id="IPR001920">
    <property type="entry name" value="Asp/Glu_race"/>
</dbReference>
<evidence type="ECO:0000313" key="3">
    <source>
        <dbReference type="EMBL" id="NMP31992.1"/>
    </source>
</evidence>
<reference evidence="3 4" key="1">
    <citation type="submission" date="2020-04" db="EMBL/GenBank/DDBJ databases">
        <title>Thalassotalea sp. M1531, isolated from the surface of marine red alga.</title>
        <authorList>
            <person name="Pang L."/>
            <person name="Lu D.-C."/>
        </authorList>
    </citation>
    <scope>NUCLEOTIDE SEQUENCE [LARGE SCALE GENOMIC DNA]</scope>
    <source>
        <strain evidence="3 4">M1531</strain>
    </source>
</reference>
<gene>
    <name evidence="3" type="ORF">HII17_10475</name>
</gene>
<dbReference type="PROSITE" id="PS00923">
    <property type="entry name" value="ASP_GLU_RACEMASE_1"/>
    <property type="match status" value="1"/>
</dbReference>
<evidence type="ECO:0000256" key="2">
    <source>
        <dbReference type="ARBA" id="ARBA00023235"/>
    </source>
</evidence>
<proteinExistence type="inferred from homology"/>
<evidence type="ECO:0000313" key="4">
    <source>
        <dbReference type="Proteomes" id="UP000568664"/>
    </source>
</evidence>
<dbReference type="Pfam" id="PF01177">
    <property type="entry name" value="Asp_Glu_race"/>
    <property type="match status" value="1"/>
</dbReference>
<name>A0A7Y0LD83_9GAMM</name>
<dbReference type="InterPro" id="IPR018187">
    <property type="entry name" value="Asp/Glu_racemase_AS_1"/>
</dbReference>
<keyword evidence="4" id="KW-1185">Reference proteome</keyword>
<dbReference type="AlphaFoldDB" id="A0A7Y0LD83"/>
<dbReference type="PANTHER" id="PTHR21198">
    <property type="entry name" value="GLUTAMATE RACEMASE"/>
    <property type="match status" value="1"/>
</dbReference>
<dbReference type="GO" id="GO:0047661">
    <property type="term" value="F:amino-acid racemase activity"/>
    <property type="evidence" value="ECO:0007669"/>
    <property type="project" value="InterPro"/>
</dbReference>
<dbReference type="NCBIfam" id="TIGR00035">
    <property type="entry name" value="asp_race"/>
    <property type="match status" value="1"/>
</dbReference>
<dbReference type="SUPFAM" id="SSF53681">
    <property type="entry name" value="Aspartate/glutamate racemase"/>
    <property type="match status" value="2"/>
</dbReference>
<evidence type="ECO:0000256" key="1">
    <source>
        <dbReference type="ARBA" id="ARBA00007847"/>
    </source>
</evidence>
<keyword evidence="2" id="KW-0413">Isomerase</keyword>
<dbReference type="RefSeq" id="WP_169075318.1">
    <property type="nucleotide sequence ID" value="NZ_JABBXH010000003.1"/>
</dbReference>
<protein>
    <submittedName>
        <fullName evidence="3">Aspartate/glutamate racemase family protein</fullName>
    </submittedName>
</protein>
<dbReference type="PANTHER" id="PTHR21198:SF7">
    <property type="entry name" value="ASPARTATE-GLUTAMATE RACEMASE FAMILY"/>
    <property type="match status" value="1"/>
</dbReference>
<comment type="similarity">
    <text evidence="1">Belongs to the aspartate/glutamate racemases family.</text>
</comment>
<organism evidence="3 4">
    <name type="scientific">Thalassotalea algicola</name>
    <dbReference type="NCBI Taxonomy" id="2716224"/>
    <lineage>
        <taxon>Bacteria</taxon>
        <taxon>Pseudomonadati</taxon>
        <taxon>Pseudomonadota</taxon>
        <taxon>Gammaproteobacteria</taxon>
        <taxon>Alteromonadales</taxon>
        <taxon>Colwelliaceae</taxon>
        <taxon>Thalassotalea</taxon>
    </lineage>
</organism>